<dbReference type="Pfam" id="PF17881">
    <property type="entry name" value="TseB"/>
    <property type="match status" value="1"/>
</dbReference>
<proteinExistence type="predicted"/>
<evidence type="ECO:0000256" key="1">
    <source>
        <dbReference type="SAM" id="Phobius"/>
    </source>
</evidence>
<dbReference type="InterPro" id="IPR041401">
    <property type="entry name" value="TseB-like_dom"/>
</dbReference>
<evidence type="ECO:0000313" key="4">
    <source>
        <dbReference type="Proteomes" id="UP001597249"/>
    </source>
</evidence>
<evidence type="ECO:0000313" key="3">
    <source>
        <dbReference type="EMBL" id="MFD1393966.1"/>
    </source>
</evidence>
<dbReference type="Gene3D" id="3.10.450.40">
    <property type="match status" value="2"/>
</dbReference>
<gene>
    <name evidence="3" type="ORF">ACFQ3L_10355</name>
</gene>
<feature type="transmembrane region" description="Helical" evidence="1">
    <location>
        <begin position="12"/>
        <end position="31"/>
    </location>
</feature>
<reference evidence="4" key="1">
    <citation type="journal article" date="2019" name="Int. J. Syst. Evol. Microbiol.">
        <title>The Global Catalogue of Microorganisms (GCM) 10K type strain sequencing project: providing services to taxonomists for standard genome sequencing and annotation.</title>
        <authorList>
            <consortium name="The Broad Institute Genomics Platform"/>
            <consortium name="The Broad Institute Genome Sequencing Center for Infectious Disease"/>
            <person name="Wu L."/>
            <person name="Ma J."/>
        </authorList>
    </citation>
    <scope>NUCLEOTIDE SEQUENCE [LARGE SCALE GENOMIC DNA]</scope>
    <source>
        <strain evidence="4">CCM 8911</strain>
    </source>
</reference>
<keyword evidence="1" id="KW-0472">Membrane</keyword>
<name>A0ABW4BAJ7_9LACO</name>
<comment type="caution">
    <text evidence="3">The sequence shown here is derived from an EMBL/GenBank/DDBJ whole genome shotgun (WGS) entry which is preliminary data.</text>
</comment>
<keyword evidence="1" id="KW-0812">Transmembrane</keyword>
<sequence length="162" mass="17782">MRSNRNNWQNLIGPAVGLVILAIIIGAYVRALSPLHSVRSQATTIARKSAGVTTVSNFYWDKESDAYLTVQGTTNRGKRLYVLIRQKTGKVRVTPQTSGISGSAAAAQARATYAPRKILSLGMRWRAKKFVWDVGYVTKSGKLGYVTYDFKTGAQVSAIRNL</sequence>
<evidence type="ECO:0000259" key="2">
    <source>
        <dbReference type="Pfam" id="PF17881"/>
    </source>
</evidence>
<keyword evidence="4" id="KW-1185">Reference proteome</keyword>
<dbReference type="Proteomes" id="UP001597249">
    <property type="component" value="Unassembled WGS sequence"/>
</dbReference>
<dbReference type="SUPFAM" id="SSF54403">
    <property type="entry name" value="Cystatin/monellin"/>
    <property type="match status" value="2"/>
</dbReference>
<dbReference type="EMBL" id="JBHTMO010000038">
    <property type="protein sequence ID" value="MFD1393966.1"/>
    <property type="molecule type" value="Genomic_DNA"/>
</dbReference>
<dbReference type="RefSeq" id="WP_125585069.1">
    <property type="nucleotide sequence ID" value="NZ_JBHTMO010000038.1"/>
</dbReference>
<organism evidence="3 4">
    <name type="scientific">Lacticaseibacillus jixianensis</name>
    <dbReference type="NCBI Taxonomy" id="2486012"/>
    <lineage>
        <taxon>Bacteria</taxon>
        <taxon>Bacillati</taxon>
        <taxon>Bacillota</taxon>
        <taxon>Bacilli</taxon>
        <taxon>Lactobacillales</taxon>
        <taxon>Lactobacillaceae</taxon>
        <taxon>Lacticaseibacillus</taxon>
    </lineage>
</organism>
<feature type="domain" description="Cell wall elongation regulator TseB-like" evidence="2">
    <location>
        <begin position="41"/>
        <end position="84"/>
    </location>
</feature>
<keyword evidence="1" id="KW-1133">Transmembrane helix</keyword>
<dbReference type="InterPro" id="IPR046350">
    <property type="entry name" value="Cystatin_sf"/>
</dbReference>
<protein>
    <submittedName>
        <fullName evidence="3">DUF5590 domain-containing protein</fullName>
    </submittedName>
</protein>
<accession>A0ABW4BAJ7</accession>